<reference evidence="2 3" key="2">
    <citation type="submission" date="2015-01" db="EMBL/GenBank/DDBJ databases">
        <title>Complete genome sequence of Pyrinomonas methylaliphatogenes type strain K22T.</title>
        <authorList>
            <person name="Lee K.C.Y."/>
            <person name="Power J.F."/>
            <person name="Dunfield P.F."/>
            <person name="Morgan X.C."/>
            <person name="Huttenhower C."/>
            <person name="Stott M.B."/>
        </authorList>
    </citation>
    <scope>NUCLEOTIDE SEQUENCE [LARGE SCALE GENOMIC DNA]</scope>
    <source>
        <strain evidence="2 3">K22</strain>
    </source>
</reference>
<dbReference type="Pfam" id="PF09376">
    <property type="entry name" value="NurA"/>
    <property type="match status" value="1"/>
</dbReference>
<dbReference type="RefSeq" id="WP_041973520.1">
    <property type="nucleotide sequence ID" value="NZ_CBXV010000001.1"/>
</dbReference>
<protein>
    <submittedName>
        <fullName evidence="2">NurA domain-containing protein</fullName>
    </submittedName>
</protein>
<accession>A0A0B6WST1</accession>
<proteinExistence type="predicted"/>
<evidence type="ECO:0000313" key="3">
    <source>
        <dbReference type="Proteomes" id="UP000031518"/>
    </source>
</evidence>
<dbReference type="STRING" id="454194.PYK22_00048"/>
<evidence type="ECO:0000259" key="1">
    <source>
        <dbReference type="SMART" id="SM00933"/>
    </source>
</evidence>
<name>A0A0B6WST1_9BACT</name>
<dbReference type="OrthoDB" id="144438at2"/>
<dbReference type="Proteomes" id="UP000031518">
    <property type="component" value="Unassembled WGS sequence"/>
</dbReference>
<dbReference type="SMART" id="SM00933">
    <property type="entry name" value="NurA"/>
    <property type="match status" value="1"/>
</dbReference>
<dbReference type="AlphaFoldDB" id="A0A0B6WST1"/>
<dbReference type="InterPro" id="IPR018977">
    <property type="entry name" value="NurA_domain"/>
</dbReference>
<sequence length="392" mass="43604">MTAGGEFPDQTPFADLPAALVEEVLNQTATVADGLLASFQKIREDRNALRKKLEESGLVITESSLGYPPLPTTCATDGSYAIDRLLTIDLAAAAAVAVEGLTPPSEKRHWELPHHKTFIAAEPHLEDTATVLRAVMLGEELLLSTSAPHDVVMIDGTLTLPIIYFNQALNKVLDAKELRCSAEFLERCDKYLTAYLELLRSERSDKHYIALPKYSTRREIGTRLGWPTGHDDRGMLTLLLDPGEFTTPVELEHPRDSEGRVTWHLNTGNLPNESRKKVHDLANEIVFALQTVKVFYYKPHDWLPALRVEVAASVASNKHRLATVVQGLKHQCATPSMLEPYPIYLADRTAKALARAIPAFRQVTTQQVSERYNGDIGEVFFALHGYRSESGR</sequence>
<evidence type="ECO:0000313" key="2">
    <source>
        <dbReference type="EMBL" id="CDM64056.1"/>
    </source>
</evidence>
<reference evidence="2 3" key="1">
    <citation type="submission" date="2013-12" db="EMBL/GenBank/DDBJ databases">
        <authorList>
            <person name="Stott M."/>
        </authorList>
    </citation>
    <scope>NUCLEOTIDE SEQUENCE [LARGE SCALE GENOMIC DNA]</scope>
    <source>
        <strain evidence="2 3">K22</strain>
    </source>
</reference>
<organism evidence="2 3">
    <name type="scientific">Pyrinomonas methylaliphatogenes</name>
    <dbReference type="NCBI Taxonomy" id="454194"/>
    <lineage>
        <taxon>Bacteria</taxon>
        <taxon>Pseudomonadati</taxon>
        <taxon>Acidobacteriota</taxon>
        <taxon>Blastocatellia</taxon>
        <taxon>Blastocatellales</taxon>
        <taxon>Pyrinomonadaceae</taxon>
        <taxon>Pyrinomonas</taxon>
    </lineage>
</organism>
<feature type="domain" description="NurA" evidence="1">
    <location>
        <begin position="71"/>
        <end position="352"/>
    </location>
</feature>
<dbReference type="EMBL" id="CBXV010000001">
    <property type="protein sequence ID" value="CDM64056.1"/>
    <property type="molecule type" value="Genomic_DNA"/>
</dbReference>
<gene>
    <name evidence="2" type="ORF">PYK22_00048</name>
</gene>
<keyword evidence="3" id="KW-1185">Reference proteome</keyword>